<name>J9GCI6_9ZZZZ</name>
<comment type="caution">
    <text evidence="1">The sequence shown here is derived from an EMBL/GenBank/DDBJ whole genome shotgun (WGS) entry which is preliminary data.</text>
</comment>
<dbReference type="EMBL" id="AMCI01004943">
    <property type="protein sequence ID" value="EJW97099.1"/>
    <property type="molecule type" value="Genomic_DNA"/>
</dbReference>
<organism evidence="1">
    <name type="scientific">gut metagenome</name>
    <dbReference type="NCBI Taxonomy" id="749906"/>
    <lineage>
        <taxon>unclassified sequences</taxon>
        <taxon>metagenomes</taxon>
        <taxon>organismal metagenomes</taxon>
    </lineage>
</organism>
<accession>J9GCI6</accession>
<reference evidence="1" key="1">
    <citation type="journal article" date="2012" name="PLoS ONE">
        <title>Gene sets for utilization of primary and secondary nutrition supplies in the distal gut of endangered iberian lynx.</title>
        <authorList>
            <person name="Alcaide M."/>
            <person name="Messina E."/>
            <person name="Richter M."/>
            <person name="Bargiela R."/>
            <person name="Peplies J."/>
            <person name="Huws S.A."/>
            <person name="Newbold C.J."/>
            <person name="Golyshin P.N."/>
            <person name="Simon M.A."/>
            <person name="Lopez G."/>
            <person name="Yakimov M.M."/>
            <person name="Ferrer M."/>
        </authorList>
    </citation>
    <scope>NUCLEOTIDE SEQUENCE</scope>
</reference>
<proteinExistence type="predicted"/>
<gene>
    <name evidence="1" type="ORF">EVA_14794</name>
</gene>
<sequence>MRNSAKSKGAGWGLMDIAALSAIQMLFLVEYATNDSQKAIGRGYCDGNSGALRSGTCNNVPNLTGRPAGADGKVDVVYRGIEGLWGNIYEFVDGVNFNGTTFYICNDLSKYADDTSTGYTKLSYYLDSSNGYISQEGLDTGANKHVMLPSATSGSETTYYCDYKYSQNSGWRVLVSSGFWAYGSHCGLFYAGCYYSSSDSNSFIGSRLLYIPSWRGAAGEPSPANINKFIWIHRRTV</sequence>
<dbReference type="AlphaFoldDB" id="J9GCI6"/>
<evidence type="ECO:0000313" key="1">
    <source>
        <dbReference type="EMBL" id="EJW97099.1"/>
    </source>
</evidence>
<protein>
    <submittedName>
        <fullName evidence="1">Uncharacterized protein</fullName>
    </submittedName>
</protein>